<sequence>MTMEDTKGSALIELFKASRSLCLLQVVLGLGDFTYDRRGGGYEDGEVTKVKEHEGAIAFRERTKETVRARTKLMEVADDGKLRGRGWEGLNTASIDNSRALLEEEER</sequence>
<accession>A0AAV7H6P7</accession>
<dbReference type="EMBL" id="JAGFBR010000008">
    <property type="protein sequence ID" value="KAH0463663.1"/>
    <property type="molecule type" value="Genomic_DNA"/>
</dbReference>
<gene>
    <name evidence="1" type="ORF">IEQ34_008245</name>
</gene>
<keyword evidence="2" id="KW-1185">Reference proteome</keyword>
<evidence type="ECO:0000313" key="1">
    <source>
        <dbReference type="EMBL" id="KAH0463663.1"/>
    </source>
</evidence>
<organism evidence="1 2">
    <name type="scientific">Dendrobium chrysotoxum</name>
    <name type="common">Orchid</name>
    <dbReference type="NCBI Taxonomy" id="161865"/>
    <lineage>
        <taxon>Eukaryota</taxon>
        <taxon>Viridiplantae</taxon>
        <taxon>Streptophyta</taxon>
        <taxon>Embryophyta</taxon>
        <taxon>Tracheophyta</taxon>
        <taxon>Spermatophyta</taxon>
        <taxon>Magnoliopsida</taxon>
        <taxon>Liliopsida</taxon>
        <taxon>Asparagales</taxon>
        <taxon>Orchidaceae</taxon>
        <taxon>Epidendroideae</taxon>
        <taxon>Malaxideae</taxon>
        <taxon>Dendrobiinae</taxon>
        <taxon>Dendrobium</taxon>
    </lineage>
</organism>
<proteinExistence type="predicted"/>
<dbReference type="Proteomes" id="UP000775213">
    <property type="component" value="Unassembled WGS sequence"/>
</dbReference>
<dbReference type="AlphaFoldDB" id="A0AAV7H6P7"/>
<name>A0AAV7H6P7_DENCH</name>
<evidence type="ECO:0000313" key="2">
    <source>
        <dbReference type="Proteomes" id="UP000775213"/>
    </source>
</evidence>
<protein>
    <submittedName>
        <fullName evidence="1">Uncharacterized protein</fullName>
    </submittedName>
</protein>
<reference evidence="1 2" key="1">
    <citation type="journal article" date="2021" name="Hortic Res">
        <title>Chromosome-scale assembly of the Dendrobium chrysotoxum genome enhances the understanding of orchid evolution.</title>
        <authorList>
            <person name="Zhang Y."/>
            <person name="Zhang G.Q."/>
            <person name="Zhang D."/>
            <person name="Liu X.D."/>
            <person name="Xu X.Y."/>
            <person name="Sun W.H."/>
            <person name="Yu X."/>
            <person name="Zhu X."/>
            <person name="Wang Z.W."/>
            <person name="Zhao X."/>
            <person name="Zhong W.Y."/>
            <person name="Chen H."/>
            <person name="Yin W.L."/>
            <person name="Huang T."/>
            <person name="Niu S.C."/>
            <person name="Liu Z.J."/>
        </authorList>
    </citation>
    <scope>NUCLEOTIDE SEQUENCE [LARGE SCALE GENOMIC DNA]</scope>
    <source>
        <strain evidence="1">Lindl</strain>
    </source>
</reference>
<comment type="caution">
    <text evidence="1">The sequence shown here is derived from an EMBL/GenBank/DDBJ whole genome shotgun (WGS) entry which is preliminary data.</text>
</comment>